<dbReference type="CDD" id="cd14686">
    <property type="entry name" value="bZIP"/>
    <property type="match status" value="1"/>
</dbReference>
<keyword evidence="12" id="KW-1185">Reference proteome</keyword>
<dbReference type="InterPro" id="IPR046347">
    <property type="entry name" value="bZIP_sf"/>
</dbReference>
<keyword evidence="9" id="KW-0472">Membrane</keyword>
<protein>
    <recommendedName>
        <fullName evidence="10">BZIP domain-containing protein</fullName>
    </recommendedName>
</protein>
<dbReference type="PANTHER" id="PTHR47416">
    <property type="entry name" value="BASIC-LEUCINE ZIPPER TRANSCRIPTION FACTOR F-RELATED"/>
    <property type="match status" value="1"/>
</dbReference>
<evidence type="ECO:0000256" key="2">
    <source>
        <dbReference type="ARBA" id="ARBA00004389"/>
    </source>
</evidence>
<dbReference type="Proteomes" id="UP001159364">
    <property type="component" value="Linkage Group LG06"/>
</dbReference>
<evidence type="ECO:0000256" key="4">
    <source>
        <dbReference type="ARBA" id="ARBA00023015"/>
    </source>
</evidence>
<feature type="domain" description="BZIP" evidence="10">
    <location>
        <begin position="110"/>
        <end position="125"/>
    </location>
</feature>
<reference evidence="11 12" key="1">
    <citation type="submission" date="2021-09" db="EMBL/GenBank/DDBJ databases">
        <title>Genomic insights and catalytic innovation underlie evolution of tropane alkaloids biosynthesis.</title>
        <authorList>
            <person name="Wang Y.-J."/>
            <person name="Tian T."/>
            <person name="Huang J.-P."/>
            <person name="Huang S.-X."/>
        </authorList>
    </citation>
    <scope>NUCLEOTIDE SEQUENCE [LARGE SCALE GENOMIC DNA]</scope>
    <source>
        <strain evidence="11">KIB-2018</strain>
        <tissue evidence="11">Leaf</tissue>
    </source>
</reference>
<evidence type="ECO:0000256" key="5">
    <source>
        <dbReference type="ARBA" id="ARBA00023125"/>
    </source>
</evidence>
<accession>A0AAV8T7C7</accession>
<evidence type="ECO:0000313" key="11">
    <source>
        <dbReference type="EMBL" id="KAJ8762155.1"/>
    </source>
</evidence>
<evidence type="ECO:0000256" key="7">
    <source>
        <dbReference type="ARBA" id="ARBA00023242"/>
    </source>
</evidence>
<keyword evidence="9" id="KW-1133">Transmembrane helix</keyword>
<evidence type="ECO:0000259" key="10">
    <source>
        <dbReference type="PROSITE" id="PS00036"/>
    </source>
</evidence>
<name>A0AAV8T7C7_9ROSI</name>
<dbReference type="GO" id="GO:0003677">
    <property type="term" value="F:DNA binding"/>
    <property type="evidence" value="ECO:0007669"/>
    <property type="project" value="UniProtKB-KW"/>
</dbReference>
<dbReference type="AlphaFoldDB" id="A0AAV8T7C7"/>
<evidence type="ECO:0000256" key="9">
    <source>
        <dbReference type="SAM" id="Phobius"/>
    </source>
</evidence>
<evidence type="ECO:0000256" key="8">
    <source>
        <dbReference type="SAM" id="MobiDB-lite"/>
    </source>
</evidence>
<keyword evidence="4" id="KW-0805">Transcription regulation</keyword>
<keyword evidence="5" id="KW-0238">DNA-binding</keyword>
<dbReference type="GO" id="GO:0005789">
    <property type="term" value="C:endoplasmic reticulum membrane"/>
    <property type="evidence" value="ECO:0007669"/>
    <property type="project" value="UniProtKB-SubCell"/>
</dbReference>
<dbReference type="InterPro" id="IPR004827">
    <property type="entry name" value="bZIP"/>
</dbReference>
<dbReference type="PANTHER" id="PTHR47416:SF8">
    <property type="entry name" value="BASIC-LEUCINE ZIPPER TRANSCRIPTION FACTOR E-RELATED"/>
    <property type="match status" value="1"/>
</dbReference>
<evidence type="ECO:0000256" key="1">
    <source>
        <dbReference type="ARBA" id="ARBA00004123"/>
    </source>
</evidence>
<evidence type="ECO:0000256" key="3">
    <source>
        <dbReference type="ARBA" id="ARBA00007163"/>
    </source>
</evidence>
<feature type="region of interest" description="Disordered" evidence="8">
    <location>
        <begin position="94"/>
        <end position="118"/>
    </location>
</feature>
<feature type="transmembrane region" description="Helical" evidence="9">
    <location>
        <begin position="161"/>
        <end position="185"/>
    </location>
</feature>
<keyword evidence="6" id="KW-0804">Transcription</keyword>
<evidence type="ECO:0000256" key="6">
    <source>
        <dbReference type="ARBA" id="ARBA00023163"/>
    </source>
</evidence>
<organism evidence="11 12">
    <name type="scientific">Erythroxylum novogranatense</name>
    <dbReference type="NCBI Taxonomy" id="1862640"/>
    <lineage>
        <taxon>Eukaryota</taxon>
        <taxon>Viridiplantae</taxon>
        <taxon>Streptophyta</taxon>
        <taxon>Embryophyta</taxon>
        <taxon>Tracheophyta</taxon>
        <taxon>Spermatophyta</taxon>
        <taxon>Magnoliopsida</taxon>
        <taxon>eudicotyledons</taxon>
        <taxon>Gunneridae</taxon>
        <taxon>Pentapetalae</taxon>
        <taxon>rosids</taxon>
        <taxon>fabids</taxon>
        <taxon>Malpighiales</taxon>
        <taxon>Erythroxylaceae</taxon>
        <taxon>Erythroxylum</taxon>
    </lineage>
</organism>
<comment type="caution">
    <text evidence="11">The sequence shown here is derived from an EMBL/GenBank/DDBJ whole genome shotgun (WGS) entry which is preliminary data.</text>
</comment>
<sequence>MASWTLIYMSHPSNYLNSSPDSVTSTIEEIENFLMNDDEYSYDLQSSLELCDNFLADVIVDSPSLGKVSTGSDHGNDTSSEKVVREKVNDYEFDGAATAGPDEPMSKKRRRQLRNRDAAVRSRERRKIRLGRTLQCYVAENQALQLSLQAFGVSSTKQESAVLLLESLLLGSLLWFLGIMCLFILPSSTLVPVSPDEEGKMAKNVDPREGGSDNLTLLETPSFLNSRRCKASRTRMRIGSHFLVI</sequence>
<dbReference type="SUPFAM" id="SSF57959">
    <property type="entry name" value="Leucine zipper domain"/>
    <property type="match status" value="1"/>
</dbReference>
<gene>
    <name evidence="11" type="ORF">K2173_007308</name>
</gene>
<comment type="subcellular location">
    <subcellularLocation>
        <location evidence="2">Endoplasmic reticulum membrane</location>
        <topology evidence="2">Single-pass membrane protein</topology>
    </subcellularLocation>
    <subcellularLocation>
        <location evidence="1">Nucleus</location>
    </subcellularLocation>
</comment>
<keyword evidence="9" id="KW-0812">Transmembrane</keyword>
<dbReference type="PROSITE" id="PS00036">
    <property type="entry name" value="BZIP_BASIC"/>
    <property type="match status" value="1"/>
</dbReference>
<evidence type="ECO:0000313" key="12">
    <source>
        <dbReference type="Proteomes" id="UP001159364"/>
    </source>
</evidence>
<keyword evidence="7" id="KW-0539">Nucleus</keyword>
<dbReference type="GO" id="GO:0003700">
    <property type="term" value="F:DNA-binding transcription factor activity"/>
    <property type="evidence" value="ECO:0007669"/>
    <property type="project" value="InterPro"/>
</dbReference>
<dbReference type="EMBL" id="JAIWQS010000006">
    <property type="protein sequence ID" value="KAJ8762155.1"/>
    <property type="molecule type" value="Genomic_DNA"/>
</dbReference>
<proteinExistence type="inferred from homology"/>
<comment type="similarity">
    <text evidence="3">Belongs to the bZIP family.</text>
</comment>
<dbReference type="GO" id="GO:0005634">
    <property type="term" value="C:nucleus"/>
    <property type="evidence" value="ECO:0007669"/>
    <property type="project" value="UniProtKB-SubCell"/>
</dbReference>